<evidence type="ECO:0000256" key="3">
    <source>
        <dbReference type="ARBA" id="ARBA00022723"/>
    </source>
</evidence>
<evidence type="ECO:0000256" key="4">
    <source>
        <dbReference type="ARBA" id="ARBA00023002"/>
    </source>
</evidence>
<dbReference type="InterPro" id="IPR047146">
    <property type="entry name" value="Cyt_P450_E_CYP52_fungi"/>
</dbReference>
<reference evidence="9" key="3">
    <citation type="submission" date="2025-08" db="UniProtKB">
        <authorList>
            <consortium name="RefSeq"/>
        </authorList>
    </citation>
    <scope>IDENTIFICATION</scope>
    <source>
        <strain evidence="9">CBS 342.82</strain>
    </source>
</reference>
<keyword evidence="4" id="KW-0560">Oxidoreductase</keyword>
<dbReference type="GeneID" id="54360151"/>
<evidence type="ECO:0000256" key="2">
    <source>
        <dbReference type="ARBA" id="ARBA00010617"/>
    </source>
</evidence>
<keyword evidence="7" id="KW-0812">Transmembrane</keyword>
<dbReference type="PANTHER" id="PTHR24287:SF18">
    <property type="entry name" value="CYTOCHROME P450 MONOOXYGENASE APDE-RELATED"/>
    <property type="match status" value="1"/>
</dbReference>
<dbReference type="GO" id="GO:0016712">
    <property type="term" value="F:oxidoreductase activity, acting on paired donors, with incorporation or reduction of molecular oxygen, reduced flavin or flavoprotein as one donor, and incorporation of one atom of oxygen"/>
    <property type="evidence" value="ECO:0007669"/>
    <property type="project" value="InterPro"/>
</dbReference>
<dbReference type="Pfam" id="PF00067">
    <property type="entry name" value="p450"/>
    <property type="match status" value="1"/>
</dbReference>
<dbReference type="SUPFAM" id="SSF48264">
    <property type="entry name" value="Cytochrome P450"/>
    <property type="match status" value="1"/>
</dbReference>
<keyword evidence="6" id="KW-0503">Monooxygenase</keyword>
<dbReference type="AlphaFoldDB" id="A0A6J3LTB6"/>
<dbReference type="Gene3D" id="1.10.630.10">
    <property type="entry name" value="Cytochrome P450"/>
    <property type="match status" value="1"/>
</dbReference>
<dbReference type="Proteomes" id="UP000504637">
    <property type="component" value="Unplaced"/>
</dbReference>
<keyword evidence="8" id="KW-1185">Reference proteome</keyword>
<evidence type="ECO:0000313" key="8">
    <source>
        <dbReference type="Proteomes" id="UP000504637"/>
    </source>
</evidence>
<comment type="cofactor">
    <cofactor evidence="1">
        <name>heme</name>
        <dbReference type="ChEBI" id="CHEBI:30413"/>
    </cofactor>
</comment>
<evidence type="ECO:0000256" key="6">
    <source>
        <dbReference type="ARBA" id="ARBA00023033"/>
    </source>
</evidence>
<dbReference type="GO" id="GO:0020037">
    <property type="term" value="F:heme binding"/>
    <property type="evidence" value="ECO:0007669"/>
    <property type="project" value="InterPro"/>
</dbReference>
<gene>
    <name evidence="9" type="ORF">K489DRAFT_347409</name>
</gene>
<evidence type="ECO:0000256" key="1">
    <source>
        <dbReference type="ARBA" id="ARBA00001971"/>
    </source>
</evidence>
<dbReference type="GO" id="GO:0005506">
    <property type="term" value="F:iron ion binding"/>
    <property type="evidence" value="ECO:0007669"/>
    <property type="project" value="InterPro"/>
</dbReference>
<feature type="transmembrane region" description="Helical" evidence="7">
    <location>
        <begin position="6"/>
        <end position="25"/>
    </location>
</feature>
<protein>
    <submittedName>
        <fullName evidence="9">Cytochrome P450</fullName>
    </submittedName>
</protein>
<dbReference type="PRINTS" id="PR01239">
    <property type="entry name" value="EP450IICYP52"/>
</dbReference>
<sequence>MISQLDFWPVAFWTFGIWFLGRWVVAATRYSRKTKSHGCGTLKSYPHREPLLGLDFVLSMSAAFKEHRWLSWMEDTWASVGAKTWQARFMGSRMIYSSEMENMKAMSTSQWQEFVLEPIRVDNGVATPFTGKGVSTADGAFWHRSRDFIKPYFERQAFANLDRLQLTTDRMLDLIPTDGTTFDMQVLIRRWFLDISTEFLFGGNRDSLTFPEREDVMLAMVEIMRGIRVRLTMSKFLWLHRDPKWFAAVQAVHQFMDKHIDQAFEERRALKASTGTDSTAGSSRTDLLWDLTAQFEPSQKKLLRDQITAVWVPSNETTSIHISNAIYCLARHPQAWQKLQSEVEALSDEPLTFSRLRGMKYLTGVINETHRLMPNSIMMIRQAANDTTLPRGGGPDGSQPIFVEKGDIAHCNRYLLHRDESYWGADAAEFKPERWENARPLWNFVPYGGGPRICPAHVLSDGQAAYVLVKFCQRFKNLEARDPEKYVAVMRIGPSSLNGVKIAVERR</sequence>
<dbReference type="PANTHER" id="PTHR24287">
    <property type="entry name" value="P450, PUTATIVE (EUROFUNG)-RELATED"/>
    <property type="match status" value="1"/>
</dbReference>
<keyword evidence="7" id="KW-1133">Transmembrane helix</keyword>
<dbReference type="InterPro" id="IPR001128">
    <property type="entry name" value="Cyt_P450"/>
</dbReference>
<dbReference type="InterPro" id="IPR002974">
    <property type="entry name" value="Cyt_P450_E_CYP52_ascomycetes"/>
</dbReference>
<keyword evidence="7" id="KW-0472">Membrane</keyword>
<reference evidence="9" key="1">
    <citation type="submission" date="2020-01" db="EMBL/GenBank/DDBJ databases">
        <authorList>
            <consortium name="DOE Joint Genome Institute"/>
            <person name="Haridas S."/>
            <person name="Albert R."/>
            <person name="Binder M."/>
            <person name="Bloem J."/>
            <person name="Labutti K."/>
            <person name="Salamov A."/>
            <person name="Andreopoulos B."/>
            <person name="Baker S.E."/>
            <person name="Barry K."/>
            <person name="Bills G."/>
            <person name="Bluhm B.H."/>
            <person name="Cannon C."/>
            <person name="Castanera R."/>
            <person name="Culley D.E."/>
            <person name="Daum C."/>
            <person name="Ezra D."/>
            <person name="Gonzalez J.B."/>
            <person name="Henrissat B."/>
            <person name="Kuo A."/>
            <person name="Liang C."/>
            <person name="Lipzen A."/>
            <person name="Lutzoni F."/>
            <person name="Magnuson J."/>
            <person name="Mondo S."/>
            <person name="Nolan M."/>
            <person name="Ohm R."/>
            <person name="Pangilinan J."/>
            <person name="Park H.-J."/>
            <person name="Ramirez L."/>
            <person name="Alfaro M."/>
            <person name="Sun H."/>
            <person name="Tritt A."/>
            <person name="Yoshinaga Y."/>
            <person name="Zwiers L.-H."/>
            <person name="Turgeon B.G."/>
            <person name="Goodwin S.B."/>
            <person name="Spatafora J.W."/>
            <person name="Crous P.W."/>
            <person name="Grigoriev I.V."/>
        </authorList>
    </citation>
    <scope>NUCLEOTIDE SEQUENCE</scope>
    <source>
        <strain evidence="9">CBS 342.82</strain>
    </source>
</reference>
<evidence type="ECO:0000256" key="7">
    <source>
        <dbReference type="SAM" id="Phobius"/>
    </source>
</evidence>
<comment type="similarity">
    <text evidence="2">Belongs to the cytochrome P450 family.</text>
</comment>
<keyword evidence="3" id="KW-0479">Metal-binding</keyword>
<proteinExistence type="inferred from homology"/>
<reference evidence="9" key="2">
    <citation type="submission" date="2020-04" db="EMBL/GenBank/DDBJ databases">
        <authorList>
            <consortium name="NCBI Genome Project"/>
        </authorList>
    </citation>
    <scope>NUCLEOTIDE SEQUENCE</scope>
    <source>
        <strain evidence="9">CBS 342.82</strain>
    </source>
</reference>
<keyword evidence="5" id="KW-0408">Iron</keyword>
<accession>A0A6J3LTB6</accession>
<dbReference type="OrthoDB" id="1470350at2759"/>
<evidence type="ECO:0000313" key="9">
    <source>
        <dbReference type="RefSeq" id="XP_033454893.1"/>
    </source>
</evidence>
<dbReference type="InterPro" id="IPR036396">
    <property type="entry name" value="Cyt_P450_sf"/>
</dbReference>
<name>A0A6J3LTB6_9PEZI</name>
<organism evidence="9">
    <name type="scientific">Dissoconium aciculare CBS 342.82</name>
    <dbReference type="NCBI Taxonomy" id="1314786"/>
    <lineage>
        <taxon>Eukaryota</taxon>
        <taxon>Fungi</taxon>
        <taxon>Dikarya</taxon>
        <taxon>Ascomycota</taxon>
        <taxon>Pezizomycotina</taxon>
        <taxon>Dothideomycetes</taxon>
        <taxon>Dothideomycetidae</taxon>
        <taxon>Mycosphaerellales</taxon>
        <taxon>Dissoconiaceae</taxon>
        <taxon>Dissoconium</taxon>
    </lineage>
</organism>
<dbReference type="RefSeq" id="XP_033454893.1">
    <property type="nucleotide sequence ID" value="XM_033602351.1"/>
</dbReference>
<evidence type="ECO:0000256" key="5">
    <source>
        <dbReference type="ARBA" id="ARBA00023004"/>
    </source>
</evidence>